<dbReference type="GO" id="GO:0003964">
    <property type="term" value="F:RNA-directed DNA polymerase activity"/>
    <property type="evidence" value="ECO:0007669"/>
    <property type="project" value="UniProtKB-KW"/>
</dbReference>
<comment type="caution">
    <text evidence="11">The sequence shown here is derived from an EMBL/GenBank/DDBJ whole genome shotgun (WGS) entry which is preliminary data.</text>
</comment>
<evidence type="ECO:0000313" key="12">
    <source>
        <dbReference type="Proteomes" id="UP001458880"/>
    </source>
</evidence>
<evidence type="ECO:0000256" key="10">
    <source>
        <dbReference type="SAM" id="MobiDB-lite"/>
    </source>
</evidence>
<reference evidence="11 12" key="1">
    <citation type="journal article" date="2024" name="BMC Genomics">
        <title>De novo assembly and annotation of Popillia japonica's genome with initial clues to its potential as an invasive pest.</title>
        <authorList>
            <person name="Cucini C."/>
            <person name="Boschi S."/>
            <person name="Funari R."/>
            <person name="Cardaioli E."/>
            <person name="Iannotti N."/>
            <person name="Marturano G."/>
            <person name="Paoli F."/>
            <person name="Bruttini M."/>
            <person name="Carapelli A."/>
            <person name="Frati F."/>
            <person name="Nardi F."/>
        </authorList>
    </citation>
    <scope>NUCLEOTIDE SEQUENCE [LARGE SCALE GENOMIC DNA]</scope>
    <source>
        <strain evidence="11">DMR45628</strain>
    </source>
</reference>
<keyword evidence="8" id="KW-0808">Transferase</keyword>
<dbReference type="GO" id="GO:0016787">
    <property type="term" value="F:hydrolase activity"/>
    <property type="evidence" value="ECO:0007669"/>
    <property type="project" value="UniProtKB-KW"/>
</dbReference>
<sequence>MDINIEDDKEEFCDGCALGKMHRLPFKQRMNRPTVTGELIHADVNGPMTTESFGGARYYVCFKDDFKNRKNKRQRRKPVWIENVEFVMMAGAVGKEHGDPNSGKEHGDPNSG</sequence>
<name>A0AAW1N6E7_POPJA</name>
<dbReference type="Proteomes" id="UP001458880">
    <property type="component" value="Unassembled WGS sequence"/>
</dbReference>
<keyword evidence="3" id="KW-0255">Endonuclease</keyword>
<evidence type="ECO:0000313" key="11">
    <source>
        <dbReference type="EMBL" id="KAK9754046.1"/>
    </source>
</evidence>
<dbReference type="GO" id="GO:0006310">
    <property type="term" value="P:DNA recombination"/>
    <property type="evidence" value="ECO:0007669"/>
    <property type="project" value="UniProtKB-KW"/>
</dbReference>
<feature type="region of interest" description="Disordered" evidence="10">
    <location>
        <begin position="92"/>
        <end position="112"/>
    </location>
</feature>
<accession>A0AAW1N6E7</accession>
<evidence type="ECO:0000256" key="7">
    <source>
        <dbReference type="ARBA" id="ARBA00022918"/>
    </source>
</evidence>
<dbReference type="GO" id="GO:0015074">
    <property type="term" value="P:DNA integration"/>
    <property type="evidence" value="ECO:0007669"/>
    <property type="project" value="UniProtKB-KW"/>
</dbReference>
<keyword evidence="5" id="KW-0460">Magnesium</keyword>
<keyword evidence="8" id="KW-0548">Nucleotidyltransferase</keyword>
<evidence type="ECO:0000256" key="6">
    <source>
        <dbReference type="ARBA" id="ARBA00022908"/>
    </source>
</evidence>
<dbReference type="GO" id="GO:0003887">
    <property type="term" value="F:DNA-directed DNA polymerase activity"/>
    <property type="evidence" value="ECO:0007669"/>
    <property type="project" value="UniProtKB-KW"/>
</dbReference>
<protein>
    <submittedName>
        <fullName evidence="11">Uncharacterized protein</fullName>
    </submittedName>
</protein>
<dbReference type="InterPro" id="IPR039537">
    <property type="entry name" value="Retrotran_Ty1/copia-like"/>
</dbReference>
<keyword evidence="7" id="KW-0695">RNA-directed DNA polymerase</keyword>
<dbReference type="AlphaFoldDB" id="A0AAW1N6E7"/>
<dbReference type="PANTHER" id="PTHR42648:SF11">
    <property type="entry name" value="TRANSPOSON TY4-P GAG-POL POLYPROTEIN"/>
    <property type="match status" value="1"/>
</dbReference>
<keyword evidence="9" id="KW-0233">DNA recombination</keyword>
<evidence type="ECO:0000256" key="5">
    <source>
        <dbReference type="ARBA" id="ARBA00022842"/>
    </source>
</evidence>
<keyword evidence="4" id="KW-0378">Hydrolase</keyword>
<gene>
    <name evidence="11" type="ORF">QE152_g1680</name>
</gene>
<evidence type="ECO:0000256" key="4">
    <source>
        <dbReference type="ARBA" id="ARBA00022801"/>
    </source>
</evidence>
<dbReference type="PANTHER" id="PTHR42648">
    <property type="entry name" value="TRANSPOSASE, PUTATIVE-RELATED"/>
    <property type="match status" value="1"/>
</dbReference>
<evidence type="ECO:0000256" key="3">
    <source>
        <dbReference type="ARBA" id="ARBA00022759"/>
    </source>
</evidence>
<evidence type="ECO:0000256" key="8">
    <source>
        <dbReference type="ARBA" id="ARBA00022932"/>
    </source>
</evidence>
<evidence type="ECO:0000256" key="1">
    <source>
        <dbReference type="ARBA" id="ARBA00022722"/>
    </source>
</evidence>
<dbReference type="EMBL" id="JASPKY010000009">
    <property type="protein sequence ID" value="KAK9754046.1"/>
    <property type="molecule type" value="Genomic_DNA"/>
</dbReference>
<keyword evidence="12" id="KW-1185">Reference proteome</keyword>
<evidence type="ECO:0000256" key="2">
    <source>
        <dbReference type="ARBA" id="ARBA00022723"/>
    </source>
</evidence>
<feature type="compositionally biased region" description="Basic and acidic residues" evidence="10">
    <location>
        <begin position="94"/>
        <end position="112"/>
    </location>
</feature>
<proteinExistence type="predicted"/>
<organism evidence="11 12">
    <name type="scientific">Popillia japonica</name>
    <name type="common">Japanese beetle</name>
    <dbReference type="NCBI Taxonomy" id="7064"/>
    <lineage>
        <taxon>Eukaryota</taxon>
        <taxon>Metazoa</taxon>
        <taxon>Ecdysozoa</taxon>
        <taxon>Arthropoda</taxon>
        <taxon>Hexapoda</taxon>
        <taxon>Insecta</taxon>
        <taxon>Pterygota</taxon>
        <taxon>Neoptera</taxon>
        <taxon>Endopterygota</taxon>
        <taxon>Coleoptera</taxon>
        <taxon>Polyphaga</taxon>
        <taxon>Scarabaeiformia</taxon>
        <taxon>Scarabaeidae</taxon>
        <taxon>Rutelinae</taxon>
        <taxon>Popillia</taxon>
    </lineage>
</organism>
<keyword evidence="6" id="KW-0229">DNA integration</keyword>
<keyword evidence="1" id="KW-0540">Nuclease</keyword>
<dbReference type="GO" id="GO:0046872">
    <property type="term" value="F:metal ion binding"/>
    <property type="evidence" value="ECO:0007669"/>
    <property type="project" value="UniProtKB-KW"/>
</dbReference>
<evidence type="ECO:0000256" key="9">
    <source>
        <dbReference type="ARBA" id="ARBA00023172"/>
    </source>
</evidence>
<dbReference type="GO" id="GO:0004519">
    <property type="term" value="F:endonuclease activity"/>
    <property type="evidence" value="ECO:0007669"/>
    <property type="project" value="UniProtKB-KW"/>
</dbReference>
<keyword evidence="2" id="KW-0479">Metal-binding</keyword>
<keyword evidence="8" id="KW-0239">DNA-directed DNA polymerase</keyword>